<name>A0A0F9KCC1_9ZZZZ</name>
<comment type="caution">
    <text evidence="1">The sequence shown here is derived from an EMBL/GenBank/DDBJ whole genome shotgun (WGS) entry which is preliminary data.</text>
</comment>
<sequence>MIPVHDDMWILYKNRIPVKKVKIAVNPPKLNPLGIKYKRYWKQQKRYSIDGRWVEHEGEWKWVSGPLHWFVNFWKIKLTPRGAKSKHKRTGIPFLRDLEWIKAQLYEECRGFSGFEDDTEVTCHDIFRYCDPLKNYQEFEDLLMEYNNPELIKASILKPDGTFKKYMSVRDYLYQYFDKPLGKAEYFNMAFNNADMESRGGGKSYWAAACLSHNFLFDGATDYDEYLELKALGEQMTSETLIGAIDTKYSNDLITKMKLGLNNLPGKITIGEDVYPSPFYKRFSGSWESAGTITAGYDIKIGGQWGKKGSSSLIQHRSFKDNHVAANGTRPNFAVIDEVGFMNNLIDVLGQMKEAAADGTVKQGIIWMTGTGGDMSGGATEQVKQVFYSPGAFECLEFDDEFEGYQTKIGFFVPAWMTLNQFKDDLGNTNWQAALRYILKKRERLKRNVKKKEAYEHEIVQRPIVHSEVFLLTHHSILPSADLKEHMDNLLSMQTDPSIKGLAGWMYLRESGEAYFKLSEDEYKPTDYPVKLTDDNTGAVVIWEMPHEDAEYGWYCGGLDPYDFDVAPNSVSLGSILIIRRGTPLNGGFDRIVAEYTGRPLLASDFYEQARRLLLSYGDAVCLYENDKQMIKDHFKKMFSIGLLAYTPGVLKANETSKTAKTRIYGQHMSTQVKNEAEIYLREWLLTPIGDGKLQLHTIKSIPLLKELTSYNVEGNFDRVIALMLGIIQLIQMRTIVVDDKRKEAKKENDEDEDAKPDFFERKLFAGNMIHNRR</sequence>
<dbReference type="Gene3D" id="3.30.420.240">
    <property type="match status" value="1"/>
</dbReference>
<proteinExistence type="predicted"/>
<dbReference type="Gene3D" id="3.40.50.300">
    <property type="entry name" value="P-loop containing nucleotide triphosphate hydrolases"/>
    <property type="match status" value="1"/>
</dbReference>
<protein>
    <submittedName>
        <fullName evidence="1">Uncharacterized protein</fullName>
    </submittedName>
</protein>
<reference evidence="1" key="1">
    <citation type="journal article" date="2015" name="Nature">
        <title>Complex archaea that bridge the gap between prokaryotes and eukaryotes.</title>
        <authorList>
            <person name="Spang A."/>
            <person name="Saw J.H."/>
            <person name="Jorgensen S.L."/>
            <person name="Zaremba-Niedzwiedzka K."/>
            <person name="Martijn J."/>
            <person name="Lind A.E."/>
            <person name="van Eijk R."/>
            <person name="Schleper C."/>
            <person name="Guy L."/>
            <person name="Ettema T.J."/>
        </authorList>
    </citation>
    <scope>NUCLEOTIDE SEQUENCE</scope>
</reference>
<dbReference type="EMBL" id="LAZR01008307">
    <property type="protein sequence ID" value="KKM79633.1"/>
    <property type="molecule type" value="Genomic_DNA"/>
</dbReference>
<dbReference type="InterPro" id="IPR027417">
    <property type="entry name" value="P-loop_NTPase"/>
</dbReference>
<organism evidence="1">
    <name type="scientific">marine sediment metagenome</name>
    <dbReference type="NCBI Taxonomy" id="412755"/>
    <lineage>
        <taxon>unclassified sequences</taxon>
        <taxon>metagenomes</taxon>
        <taxon>ecological metagenomes</taxon>
    </lineage>
</organism>
<accession>A0A0F9KCC1</accession>
<evidence type="ECO:0000313" key="1">
    <source>
        <dbReference type="EMBL" id="KKM79633.1"/>
    </source>
</evidence>
<dbReference type="AlphaFoldDB" id="A0A0F9KCC1"/>
<gene>
    <name evidence="1" type="ORF">LCGC14_1347980</name>
</gene>